<proteinExistence type="predicted"/>
<protein>
    <submittedName>
        <fullName evidence="2">Uncharacterized protein MANES_17G065200</fullName>
    </submittedName>
</protein>
<sequence length="38" mass="4153">MTPFLPTILCVMATGGSMLITCYAYALLTRLLKCLSEL</sequence>
<evidence type="ECO:0000256" key="1">
    <source>
        <dbReference type="SAM" id="Phobius"/>
    </source>
</evidence>
<keyword evidence="1" id="KW-0472">Membrane</keyword>
<keyword evidence="1" id="KW-1133">Transmembrane helix</keyword>
<accession>A0A2P2L171</accession>
<dbReference type="AlphaFoldDB" id="A0A2P2L171"/>
<evidence type="ECO:0000313" key="2">
    <source>
        <dbReference type="EMBL" id="MBX11722.1"/>
    </source>
</evidence>
<reference evidence="2" key="1">
    <citation type="submission" date="2018-02" db="EMBL/GenBank/DDBJ databases">
        <title>Rhizophora mucronata_Transcriptome.</title>
        <authorList>
            <person name="Meera S.P."/>
            <person name="Sreeshan A."/>
            <person name="Augustine A."/>
        </authorList>
    </citation>
    <scope>NUCLEOTIDE SEQUENCE</scope>
    <source>
        <tissue evidence="2">Leaf</tissue>
    </source>
</reference>
<name>A0A2P2L171_RHIMU</name>
<feature type="transmembrane region" description="Helical" evidence="1">
    <location>
        <begin position="6"/>
        <end position="28"/>
    </location>
</feature>
<dbReference type="EMBL" id="GGEC01031238">
    <property type="protein sequence ID" value="MBX11722.1"/>
    <property type="molecule type" value="Transcribed_RNA"/>
</dbReference>
<keyword evidence="1" id="KW-0812">Transmembrane</keyword>
<organism evidence="2">
    <name type="scientific">Rhizophora mucronata</name>
    <name type="common">Asiatic mangrove</name>
    <dbReference type="NCBI Taxonomy" id="61149"/>
    <lineage>
        <taxon>Eukaryota</taxon>
        <taxon>Viridiplantae</taxon>
        <taxon>Streptophyta</taxon>
        <taxon>Embryophyta</taxon>
        <taxon>Tracheophyta</taxon>
        <taxon>Spermatophyta</taxon>
        <taxon>Magnoliopsida</taxon>
        <taxon>eudicotyledons</taxon>
        <taxon>Gunneridae</taxon>
        <taxon>Pentapetalae</taxon>
        <taxon>rosids</taxon>
        <taxon>fabids</taxon>
        <taxon>Malpighiales</taxon>
        <taxon>Rhizophoraceae</taxon>
        <taxon>Rhizophora</taxon>
    </lineage>
</organism>